<reference evidence="15" key="1">
    <citation type="submission" date="2019-12" db="EMBL/GenBank/DDBJ databases">
        <authorList>
            <person name="Scholes J."/>
        </authorList>
    </citation>
    <scope>NUCLEOTIDE SEQUENCE</scope>
</reference>
<keyword evidence="11" id="KW-1208">Phospholipid metabolism</keyword>
<keyword evidence="4" id="KW-0444">Lipid biosynthesis</keyword>
<keyword evidence="8" id="KW-0443">Lipid metabolism</keyword>
<comment type="similarity">
    <text evidence="2">Belongs to the GPC1 family.</text>
</comment>
<name>A0A9N7N8W5_STRHE</name>
<comment type="subcellular location">
    <subcellularLocation>
        <location evidence="1">Membrane</location>
        <topology evidence="1">Multi-pass membrane protein</topology>
    </subcellularLocation>
</comment>
<dbReference type="AlphaFoldDB" id="A0A9N7N8W5"/>
<dbReference type="PANTHER" id="PTHR31201">
    <property type="entry name" value="OS01G0585100 PROTEIN"/>
    <property type="match status" value="1"/>
</dbReference>
<sequence length="223" mass="25314">MAGNEETMEAEDSNGYSHGNKLKLRLKDPSKVGPFLLNSLIKVAQTKEMLSKQAVQTKEILSKQAVKIAKQAEEHERFINKVTNLLGVLGFGGFYFILGARPQDVRGKQTIIDIAFVLSLVFNSVDKIVSVFIHLLPGLVFFTIRWWDPVFFEAMHPEGTVRRASRAYVESKSYLWTWLFVVPLVVYLIWQLLYFLIVNVLRVSPCSFTAQVSKNASGTNEHF</sequence>
<evidence type="ECO:0000256" key="12">
    <source>
        <dbReference type="ARBA" id="ARBA00023315"/>
    </source>
</evidence>
<evidence type="ECO:0000256" key="1">
    <source>
        <dbReference type="ARBA" id="ARBA00004141"/>
    </source>
</evidence>
<gene>
    <name evidence="15" type="ORF">SHERM_24893</name>
</gene>
<dbReference type="GO" id="GO:0016746">
    <property type="term" value="F:acyltransferase activity"/>
    <property type="evidence" value="ECO:0007669"/>
    <property type="project" value="UniProtKB-KW"/>
</dbReference>
<comment type="caution">
    <text evidence="15">The sequence shown here is derived from an EMBL/GenBank/DDBJ whole genome shotgun (WGS) entry which is preliminary data.</text>
</comment>
<keyword evidence="16" id="KW-1185">Reference proteome</keyword>
<evidence type="ECO:0000256" key="2">
    <source>
        <dbReference type="ARBA" id="ARBA00006675"/>
    </source>
</evidence>
<feature type="region of interest" description="Disordered" evidence="13">
    <location>
        <begin position="1"/>
        <end position="20"/>
    </location>
</feature>
<feature type="transmembrane region" description="Helical" evidence="14">
    <location>
        <begin position="78"/>
        <end position="98"/>
    </location>
</feature>
<dbReference type="GO" id="GO:0006656">
    <property type="term" value="P:phosphatidylcholine biosynthetic process"/>
    <property type="evidence" value="ECO:0007669"/>
    <property type="project" value="TreeGrafter"/>
</dbReference>
<evidence type="ECO:0000256" key="13">
    <source>
        <dbReference type="SAM" id="MobiDB-lite"/>
    </source>
</evidence>
<evidence type="ECO:0000256" key="3">
    <source>
        <dbReference type="ARBA" id="ARBA00019082"/>
    </source>
</evidence>
<keyword evidence="6 14" id="KW-0812">Transmembrane</keyword>
<protein>
    <recommendedName>
        <fullName evidence="3">Glycerophosphocholine acyltransferase 1</fullName>
    </recommendedName>
</protein>
<dbReference type="GO" id="GO:0016020">
    <property type="term" value="C:membrane"/>
    <property type="evidence" value="ECO:0007669"/>
    <property type="project" value="UniProtKB-SubCell"/>
</dbReference>
<evidence type="ECO:0000256" key="7">
    <source>
        <dbReference type="ARBA" id="ARBA00022989"/>
    </source>
</evidence>
<dbReference type="InterPro" id="IPR021261">
    <property type="entry name" value="GPCAT"/>
</dbReference>
<evidence type="ECO:0000256" key="8">
    <source>
        <dbReference type="ARBA" id="ARBA00023098"/>
    </source>
</evidence>
<organism evidence="15 16">
    <name type="scientific">Striga hermonthica</name>
    <name type="common">Purple witchweed</name>
    <name type="synonym">Buchnera hermonthica</name>
    <dbReference type="NCBI Taxonomy" id="68872"/>
    <lineage>
        <taxon>Eukaryota</taxon>
        <taxon>Viridiplantae</taxon>
        <taxon>Streptophyta</taxon>
        <taxon>Embryophyta</taxon>
        <taxon>Tracheophyta</taxon>
        <taxon>Spermatophyta</taxon>
        <taxon>Magnoliopsida</taxon>
        <taxon>eudicotyledons</taxon>
        <taxon>Gunneridae</taxon>
        <taxon>Pentapetalae</taxon>
        <taxon>asterids</taxon>
        <taxon>lamiids</taxon>
        <taxon>Lamiales</taxon>
        <taxon>Orobanchaceae</taxon>
        <taxon>Buchnereae</taxon>
        <taxon>Striga</taxon>
    </lineage>
</organism>
<dbReference type="OrthoDB" id="406287at2759"/>
<dbReference type="PANTHER" id="PTHR31201:SF1">
    <property type="entry name" value="GLYCEROPHOSPHOCHOLINE ACYLTRANSFERASE 1"/>
    <property type="match status" value="1"/>
</dbReference>
<feature type="transmembrane region" description="Helical" evidence="14">
    <location>
        <begin position="128"/>
        <end position="147"/>
    </location>
</feature>
<accession>A0A9N7N8W5</accession>
<dbReference type="EMBL" id="CACSLK010027773">
    <property type="protein sequence ID" value="CAA0829315.1"/>
    <property type="molecule type" value="Genomic_DNA"/>
</dbReference>
<evidence type="ECO:0000256" key="5">
    <source>
        <dbReference type="ARBA" id="ARBA00022679"/>
    </source>
</evidence>
<feature type="transmembrane region" description="Helical" evidence="14">
    <location>
        <begin position="175"/>
        <end position="197"/>
    </location>
</feature>
<keyword evidence="5" id="KW-0808">Transferase</keyword>
<dbReference type="Proteomes" id="UP001153555">
    <property type="component" value="Unassembled WGS sequence"/>
</dbReference>
<evidence type="ECO:0000256" key="11">
    <source>
        <dbReference type="ARBA" id="ARBA00023264"/>
    </source>
</evidence>
<evidence type="ECO:0000256" key="9">
    <source>
        <dbReference type="ARBA" id="ARBA00023136"/>
    </source>
</evidence>
<proteinExistence type="inferred from homology"/>
<keyword evidence="9 14" id="KW-0472">Membrane</keyword>
<evidence type="ECO:0000256" key="4">
    <source>
        <dbReference type="ARBA" id="ARBA00022516"/>
    </source>
</evidence>
<keyword evidence="7 14" id="KW-1133">Transmembrane helix</keyword>
<keyword evidence="10" id="KW-0594">Phospholipid biosynthesis</keyword>
<evidence type="ECO:0000313" key="15">
    <source>
        <dbReference type="EMBL" id="CAA0829315.1"/>
    </source>
</evidence>
<evidence type="ECO:0000256" key="10">
    <source>
        <dbReference type="ARBA" id="ARBA00023209"/>
    </source>
</evidence>
<evidence type="ECO:0000256" key="14">
    <source>
        <dbReference type="SAM" id="Phobius"/>
    </source>
</evidence>
<feature type="compositionally biased region" description="Acidic residues" evidence="13">
    <location>
        <begin position="1"/>
        <end position="12"/>
    </location>
</feature>
<evidence type="ECO:0000256" key="6">
    <source>
        <dbReference type="ARBA" id="ARBA00022692"/>
    </source>
</evidence>
<keyword evidence="12" id="KW-0012">Acyltransferase</keyword>
<evidence type="ECO:0000313" key="16">
    <source>
        <dbReference type="Proteomes" id="UP001153555"/>
    </source>
</evidence>